<feature type="transmembrane region" description="Helical" evidence="6">
    <location>
        <begin position="75"/>
        <end position="95"/>
    </location>
</feature>
<dbReference type="SUPFAM" id="SSF103481">
    <property type="entry name" value="Multidrug resistance efflux transporter EmrE"/>
    <property type="match status" value="2"/>
</dbReference>
<dbReference type="InterPro" id="IPR037185">
    <property type="entry name" value="EmrE-like"/>
</dbReference>
<feature type="transmembrane region" description="Helical" evidence="6">
    <location>
        <begin position="43"/>
        <end position="63"/>
    </location>
</feature>
<name>A0ABY0ISK0_9RHOO</name>
<accession>A0ABY0ISK0</accession>
<feature type="transmembrane region" description="Helical" evidence="6">
    <location>
        <begin position="219"/>
        <end position="240"/>
    </location>
</feature>
<reference evidence="8 9" key="1">
    <citation type="submission" date="2019-02" db="EMBL/GenBank/DDBJ databases">
        <title>Genomic Encyclopedia of Type Strains, Phase IV (KMG-IV): sequencing the most valuable type-strain genomes for metagenomic binning, comparative biology and taxonomic classification.</title>
        <authorList>
            <person name="Goeker M."/>
        </authorList>
    </citation>
    <scope>NUCLEOTIDE SEQUENCE [LARGE SCALE GENOMIC DNA]</scope>
    <source>
        <strain evidence="8 9">DSM 21223</strain>
    </source>
</reference>
<keyword evidence="5 6" id="KW-0472">Membrane</keyword>
<dbReference type="InterPro" id="IPR000620">
    <property type="entry name" value="EamA_dom"/>
</dbReference>
<proteinExistence type="predicted"/>
<dbReference type="Pfam" id="PF00892">
    <property type="entry name" value="EamA"/>
    <property type="match status" value="2"/>
</dbReference>
<feature type="transmembrane region" description="Helical" evidence="6">
    <location>
        <begin position="247"/>
        <end position="271"/>
    </location>
</feature>
<protein>
    <submittedName>
        <fullName evidence="8">Drug/metabolite transporter (DMT)-like permease</fullName>
    </submittedName>
</protein>
<evidence type="ECO:0000256" key="3">
    <source>
        <dbReference type="ARBA" id="ARBA00022692"/>
    </source>
</evidence>
<dbReference type="PANTHER" id="PTHR32322:SF18">
    <property type="entry name" value="S-ADENOSYLMETHIONINE_S-ADENOSYLHOMOCYSTEINE TRANSPORTER"/>
    <property type="match status" value="1"/>
</dbReference>
<evidence type="ECO:0000256" key="6">
    <source>
        <dbReference type="SAM" id="Phobius"/>
    </source>
</evidence>
<dbReference type="InterPro" id="IPR050638">
    <property type="entry name" value="AA-Vitamin_Transporters"/>
</dbReference>
<evidence type="ECO:0000313" key="9">
    <source>
        <dbReference type="Proteomes" id="UP000292136"/>
    </source>
</evidence>
<feature type="transmembrane region" description="Helical" evidence="6">
    <location>
        <begin position="190"/>
        <end position="207"/>
    </location>
</feature>
<keyword evidence="4 6" id="KW-1133">Transmembrane helix</keyword>
<feature type="domain" description="EamA" evidence="7">
    <location>
        <begin position="15"/>
        <end position="146"/>
    </location>
</feature>
<feature type="transmembrane region" description="Helical" evidence="6">
    <location>
        <begin position="277"/>
        <end position="295"/>
    </location>
</feature>
<feature type="domain" description="EamA" evidence="7">
    <location>
        <begin position="160"/>
        <end position="293"/>
    </location>
</feature>
<keyword evidence="9" id="KW-1185">Reference proteome</keyword>
<feature type="transmembrane region" description="Helical" evidence="6">
    <location>
        <begin position="157"/>
        <end position="178"/>
    </location>
</feature>
<dbReference type="EMBL" id="SHKM01000001">
    <property type="protein sequence ID" value="RZT90067.1"/>
    <property type="molecule type" value="Genomic_DNA"/>
</dbReference>
<dbReference type="PANTHER" id="PTHR32322">
    <property type="entry name" value="INNER MEMBRANE TRANSPORTER"/>
    <property type="match status" value="1"/>
</dbReference>
<sequence length="298" mass="31455">MSLPTSSFERLPRQGLLLLAALALGWGFNWPVMKVVLSEVPPLYFRGSCLLLGGLGILAIARAGGGSIRVPRSRWGRLALVTLTNIVGWNVLAIYGVGLLPSGRAALLGYTMPLWSVLLSVWLLGERLTAGRIVALLLGLAGVGVLMGDSLEGMLRAPVGVACMVGAAWSWALGVVLLKRLPVGLSTTALTGWMMVLGGLPMLAVALPLETSRLAWPSFWPAFGVSYNVFVAFMFCYWAWNRIVLMVPVAVSSLSSLVTPLIGVLGGALILGEQPGWREGVAALLILAAVGAVSLKRS</sequence>
<gene>
    <name evidence="8" type="ORF">EV678_0878</name>
</gene>
<comment type="caution">
    <text evidence="8">The sequence shown here is derived from an EMBL/GenBank/DDBJ whole genome shotgun (WGS) entry which is preliminary data.</text>
</comment>
<evidence type="ECO:0000256" key="4">
    <source>
        <dbReference type="ARBA" id="ARBA00022989"/>
    </source>
</evidence>
<evidence type="ECO:0000256" key="5">
    <source>
        <dbReference type="ARBA" id="ARBA00023136"/>
    </source>
</evidence>
<evidence type="ECO:0000256" key="2">
    <source>
        <dbReference type="ARBA" id="ARBA00022475"/>
    </source>
</evidence>
<feature type="transmembrane region" description="Helical" evidence="6">
    <location>
        <begin position="107"/>
        <end position="125"/>
    </location>
</feature>
<evidence type="ECO:0000313" key="8">
    <source>
        <dbReference type="EMBL" id="RZT90067.1"/>
    </source>
</evidence>
<organism evidence="8 9">
    <name type="scientific">Azospira oryzae</name>
    <dbReference type="NCBI Taxonomy" id="146939"/>
    <lineage>
        <taxon>Bacteria</taxon>
        <taxon>Pseudomonadati</taxon>
        <taxon>Pseudomonadota</taxon>
        <taxon>Betaproteobacteria</taxon>
        <taxon>Rhodocyclales</taxon>
        <taxon>Rhodocyclaceae</taxon>
        <taxon>Azospira</taxon>
    </lineage>
</organism>
<dbReference type="Proteomes" id="UP000292136">
    <property type="component" value="Unassembled WGS sequence"/>
</dbReference>
<comment type="subcellular location">
    <subcellularLocation>
        <location evidence="1">Cell membrane</location>
        <topology evidence="1">Multi-pass membrane protein</topology>
    </subcellularLocation>
</comment>
<feature type="transmembrane region" description="Helical" evidence="6">
    <location>
        <begin position="132"/>
        <end position="151"/>
    </location>
</feature>
<keyword evidence="3 6" id="KW-0812">Transmembrane</keyword>
<keyword evidence="2" id="KW-1003">Cell membrane</keyword>
<dbReference type="RefSeq" id="WP_130458634.1">
    <property type="nucleotide sequence ID" value="NZ_SHKM01000001.1"/>
</dbReference>
<evidence type="ECO:0000259" key="7">
    <source>
        <dbReference type="Pfam" id="PF00892"/>
    </source>
</evidence>
<evidence type="ECO:0000256" key="1">
    <source>
        <dbReference type="ARBA" id="ARBA00004651"/>
    </source>
</evidence>